<organism evidence="2 3">
    <name type="scientific">Pycnococcus provasolii</name>
    <dbReference type="NCBI Taxonomy" id="41880"/>
    <lineage>
        <taxon>Eukaryota</taxon>
        <taxon>Viridiplantae</taxon>
        <taxon>Chlorophyta</taxon>
        <taxon>Pseudoscourfieldiophyceae</taxon>
        <taxon>Pseudoscourfieldiales</taxon>
        <taxon>Pycnococcaceae</taxon>
        <taxon>Pycnococcus</taxon>
    </lineage>
</organism>
<evidence type="ECO:0000313" key="3">
    <source>
        <dbReference type="Proteomes" id="UP000660262"/>
    </source>
</evidence>
<accession>A0A830HWY7</accession>
<sequence length="372" mass="39257">MVPAAGSHKRLRTEGENNAQNGSSAHRREEDDLDEKKRKQQEPLEDVVRRVVRQEIVAACRATPNASAEGITTVRQFHQRVMRSNQGKRDMRDILGPGMNDANYQHTWQHVLQAVKNEEEKNGSSMANLYVPPNHDDNASNIASPNPIAAPRGVSGRMMTDAIRAVATSAANTNPANLLNRVQSPYPGLHASDNAAGFRPHIPSSSPAPMSSSAPPAPGLVPAAPAPPPPPPTSSIAPSISVPFTPSLQALFGGTPSADPNAVSTNPTETLHRINSGAMQYLQSLGHLPSMSTLNVNPAEFIERLSSGVPGGNPDVGRLFSASMAAINASVSQGMPTSSTPGLGLLPLSSAPAQNQPADPTPQTRARTKVDR</sequence>
<feature type="compositionally biased region" description="Polar residues" evidence="1">
    <location>
        <begin position="354"/>
        <end position="365"/>
    </location>
</feature>
<evidence type="ECO:0000313" key="2">
    <source>
        <dbReference type="EMBL" id="GHP09399.1"/>
    </source>
</evidence>
<gene>
    <name evidence="2" type="ORF">PPROV_000813400</name>
</gene>
<name>A0A830HWY7_9CHLO</name>
<dbReference type="EMBL" id="BNJQ01000024">
    <property type="protein sequence ID" value="GHP09399.1"/>
    <property type="molecule type" value="Genomic_DNA"/>
</dbReference>
<feature type="region of interest" description="Disordered" evidence="1">
    <location>
        <begin position="1"/>
        <end position="42"/>
    </location>
</feature>
<feature type="region of interest" description="Disordered" evidence="1">
    <location>
        <begin position="333"/>
        <end position="372"/>
    </location>
</feature>
<dbReference type="Proteomes" id="UP000660262">
    <property type="component" value="Unassembled WGS sequence"/>
</dbReference>
<dbReference type="AlphaFoldDB" id="A0A830HWY7"/>
<feature type="compositionally biased region" description="Basic and acidic residues" evidence="1">
    <location>
        <begin position="26"/>
        <end position="42"/>
    </location>
</feature>
<evidence type="ECO:0000256" key="1">
    <source>
        <dbReference type="SAM" id="MobiDB-lite"/>
    </source>
</evidence>
<comment type="caution">
    <text evidence="2">The sequence shown here is derived from an EMBL/GenBank/DDBJ whole genome shotgun (WGS) entry which is preliminary data.</text>
</comment>
<reference evidence="2" key="1">
    <citation type="submission" date="2020-10" db="EMBL/GenBank/DDBJ databases">
        <title>Unveiling of a novel bifunctional photoreceptor, Dualchrome1, isolated from a cosmopolitan green alga.</title>
        <authorList>
            <person name="Suzuki S."/>
            <person name="Kawachi M."/>
        </authorList>
    </citation>
    <scope>NUCLEOTIDE SEQUENCE</scope>
    <source>
        <strain evidence="2">NIES 2893</strain>
    </source>
</reference>
<keyword evidence="3" id="KW-1185">Reference proteome</keyword>
<feature type="compositionally biased region" description="Low complexity" evidence="1">
    <location>
        <begin position="203"/>
        <end position="214"/>
    </location>
</feature>
<protein>
    <submittedName>
        <fullName evidence="2">Uncharacterized protein</fullName>
    </submittedName>
</protein>
<proteinExistence type="predicted"/>
<feature type="region of interest" description="Disordered" evidence="1">
    <location>
        <begin position="190"/>
        <end position="240"/>
    </location>
</feature>
<feature type="compositionally biased region" description="Low complexity" evidence="1">
    <location>
        <begin position="336"/>
        <end position="353"/>
    </location>
</feature>
<feature type="compositionally biased region" description="Pro residues" evidence="1">
    <location>
        <begin position="215"/>
        <end position="233"/>
    </location>
</feature>